<keyword evidence="2" id="KW-1185">Reference proteome</keyword>
<dbReference type="EMBL" id="BGZK01000395">
    <property type="protein sequence ID" value="GBP41241.1"/>
    <property type="molecule type" value="Genomic_DNA"/>
</dbReference>
<protein>
    <submittedName>
        <fullName evidence="1">Uncharacterized protein</fullName>
    </submittedName>
</protein>
<evidence type="ECO:0000313" key="1">
    <source>
        <dbReference type="EMBL" id="GBP41241.1"/>
    </source>
</evidence>
<dbReference type="AlphaFoldDB" id="A0A4C1VRE9"/>
<sequence>MRRGRPRRAASCRSPAEFNFFLKDALRACARFAALDLPHRRRRRPAEYRFVTSDAANVNILNINLLKEQCTKIHGKILCNRKKERCSKSVKCESNPKRARRFSIDHIALKHNIPLHVDVR</sequence>
<proteinExistence type="predicted"/>
<accession>A0A4C1VRE9</accession>
<comment type="caution">
    <text evidence="1">The sequence shown here is derived from an EMBL/GenBank/DDBJ whole genome shotgun (WGS) entry which is preliminary data.</text>
</comment>
<evidence type="ECO:0000313" key="2">
    <source>
        <dbReference type="Proteomes" id="UP000299102"/>
    </source>
</evidence>
<dbReference type="Proteomes" id="UP000299102">
    <property type="component" value="Unassembled WGS sequence"/>
</dbReference>
<gene>
    <name evidence="1" type="ORF">EVAR_30679_1</name>
</gene>
<organism evidence="1 2">
    <name type="scientific">Eumeta variegata</name>
    <name type="common">Bagworm moth</name>
    <name type="synonym">Eumeta japonica</name>
    <dbReference type="NCBI Taxonomy" id="151549"/>
    <lineage>
        <taxon>Eukaryota</taxon>
        <taxon>Metazoa</taxon>
        <taxon>Ecdysozoa</taxon>
        <taxon>Arthropoda</taxon>
        <taxon>Hexapoda</taxon>
        <taxon>Insecta</taxon>
        <taxon>Pterygota</taxon>
        <taxon>Neoptera</taxon>
        <taxon>Endopterygota</taxon>
        <taxon>Lepidoptera</taxon>
        <taxon>Glossata</taxon>
        <taxon>Ditrysia</taxon>
        <taxon>Tineoidea</taxon>
        <taxon>Psychidae</taxon>
        <taxon>Oiketicinae</taxon>
        <taxon>Eumeta</taxon>
    </lineage>
</organism>
<reference evidence="1 2" key="1">
    <citation type="journal article" date="2019" name="Commun. Biol.">
        <title>The bagworm genome reveals a unique fibroin gene that provides high tensile strength.</title>
        <authorList>
            <person name="Kono N."/>
            <person name="Nakamura H."/>
            <person name="Ohtoshi R."/>
            <person name="Tomita M."/>
            <person name="Numata K."/>
            <person name="Arakawa K."/>
        </authorList>
    </citation>
    <scope>NUCLEOTIDE SEQUENCE [LARGE SCALE GENOMIC DNA]</scope>
</reference>
<name>A0A4C1VRE9_EUMVA</name>